<evidence type="ECO:0000256" key="1">
    <source>
        <dbReference type="ARBA" id="ARBA00004141"/>
    </source>
</evidence>
<dbReference type="InterPro" id="IPR001873">
    <property type="entry name" value="ENaC"/>
</dbReference>
<evidence type="ECO:0000256" key="13">
    <source>
        <dbReference type="SAM" id="Phobius"/>
    </source>
</evidence>
<accession>A0A482WGI4</accession>
<evidence type="ECO:0000313" key="15">
    <source>
        <dbReference type="EMBL" id="RZF32402.1"/>
    </source>
</evidence>
<evidence type="ECO:0000256" key="7">
    <source>
        <dbReference type="ARBA" id="ARBA00023053"/>
    </source>
</evidence>
<evidence type="ECO:0000256" key="5">
    <source>
        <dbReference type="ARBA" id="ARBA00022692"/>
    </source>
</evidence>
<dbReference type="GO" id="GO:0015280">
    <property type="term" value="F:ligand-gated sodium channel activity"/>
    <property type="evidence" value="ECO:0007669"/>
    <property type="project" value="TreeGrafter"/>
</dbReference>
<evidence type="ECO:0000256" key="14">
    <source>
        <dbReference type="SAM" id="SignalP"/>
    </source>
</evidence>
<dbReference type="PANTHER" id="PTHR11690">
    <property type="entry name" value="AMILORIDE-SENSITIVE SODIUM CHANNEL-RELATED"/>
    <property type="match status" value="1"/>
</dbReference>
<dbReference type="OrthoDB" id="6021021at2759"/>
<keyword evidence="16" id="KW-1185">Reference proteome</keyword>
<keyword evidence="14" id="KW-0732">Signal</keyword>
<keyword evidence="9 13" id="KW-0472">Membrane</keyword>
<dbReference type="GO" id="GO:0005886">
    <property type="term" value="C:plasma membrane"/>
    <property type="evidence" value="ECO:0007669"/>
    <property type="project" value="TreeGrafter"/>
</dbReference>
<dbReference type="STRING" id="195883.A0A482WGI4"/>
<evidence type="ECO:0000256" key="10">
    <source>
        <dbReference type="ARBA" id="ARBA00023201"/>
    </source>
</evidence>
<evidence type="ECO:0000313" key="16">
    <source>
        <dbReference type="Proteomes" id="UP000291343"/>
    </source>
</evidence>
<dbReference type="EMBL" id="QKKF02037264">
    <property type="protein sequence ID" value="RZF32402.1"/>
    <property type="molecule type" value="Genomic_DNA"/>
</dbReference>
<name>A0A482WGI4_LAOST</name>
<proteinExistence type="inferred from homology"/>
<keyword evidence="6 13" id="KW-1133">Transmembrane helix</keyword>
<keyword evidence="5 12" id="KW-0812">Transmembrane</keyword>
<dbReference type="Proteomes" id="UP000291343">
    <property type="component" value="Unassembled WGS sequence"/>
</dbReference>
<gene>
    <name evidence="15" type="ORF">LSTR_LSTR001866</name>
</gene>
<keyword evidence="11 12" id="KW-0407">Ion channel</keyword>
<keyword evidence="8 12" id="KW-0406">Ion transport</keyword>
<evidence type="ECO:0000256" key="4">
    <source>
        <dbReference type="ARBA" id="ARBA00022461"/>
    </source>
</evidence>
<dbReference type="InParanoid" id="A0A482WGI4"/>
<dbReference type="PRINTS" id="PR01078">
    <property type="entry name" value="AMINACHANNEL"/>
</dbReference>
<dbReference type="Gene3D" id="1.10.287.770">
    <property type="entry name" value="YojJ-like"/>
    <property type="match status" value="1"/>
</dbReference>
<keyword evidence="4 12" id="KW-0894">Sodium channel</keyword>
<evidence type="ECO:0000256" key="6">
    <source>
        <dbReference type="ARBA" id="ARBA00022989"/>
    </source>
</evidence>
<protein>
    <submittedName>
        <fullName evidence="15">Uncharacterized protein</fullName>
    </submittedName>
</protein>
<reference evidence="15 16" key="1">
    <citation type="journal article" date="2017" name="Gigascience">
        <title>Genome sequence of the small brown planthopper, Laodelphax striatellus.</title>
        <authorList>
            <person name="Zhu J."/>
            <person name="Jiang F."/>
            <person name="Wang X."/>
            <person name="Yang P."/>
            <person name="Bao Y."/>
            <person name="Zhao W."/>
            <person name="Wang W."/>
            <person name="Lu H."/>
            <person name="Wang Q."/>
            <person name="Cui N."/>
            <person name="Li J."/>
            <person name="Chen X."/>
            <person name="Luo L."/>
            <person name="Yu J."/>
            <person name="Kang L."/>
            <person name="Cui F."/>
        </authorList>
    </citation>
    <scope>NUCLEOTIDE SEQUENCE [LARGE SCALE GENOMIC DNA]</scope>
    <source>
        <strain evidence="15">Lst14</strain>
    </source>
</reference>
<dbReference type="Gene3D" id="1.10.287.820">
    <property type="entry name" value="Acid-sensing ion channel domain"/>
    <property type="match status" value="1"/>
</dbReference>
<comment type="caution">
    <text evidence="15">The sequence shown here is derived from an EMBL/GenBank/DDBJ whole genome shotgun (WGS) entry which is preliminary data.</text>
</comment>
<keyword evidence="10 12" id="KW-0739">Sodium transport</keyword>
<comment type="subcellular location">
    <subcellularLocation>
        <location evidence="1">Membrane</location>
        <topology evidence="1">Multi-pass membrane protein</topology>
    </subcellularLocation>
</comment>
<evidence type="ECO:0000256" key="9">
    <source>
        <dbReference type="ARBA" id="ARBA00023136"/>
    </source>
</evidence>
<evidence type="ECO:0000256" key="11">
    <source>
        <dbReference type="ARBA" id="ARBA00023303"/>
    </source>
</evidence>
<evidence type="ECO:0000256" key="2">
    <source>
        <dbReference type="ARBA" id="ARBA00007193"/>
    </source>
</evidence>
<dbReference type="PANTHER" id="PTHR11690:SF288">
    <property type="entry name" value="AMILORIDE-SENSITIVE NA+ CHANNEL-RELATED"/>
    <property type="match status" value="1"/>
</dbReference>
<keyword evidence="7" id="KW-0915">Sodium</keyword>
<evidence type="ECO:0000256" key="12">
    <source>
        <dbReference type="RuleBase" id="RU000679"/>
    </source>
</evidence>
<dbReference type="Pfam" id="PF00858">
    <property type="entry name" value="ASC"/>
    <property type="match status" value="1"/>
</dbReference>
<feature type="signal peptide" evidence="14">
    <location>
        <begin position="1"/>
        <end position="17"/>
    </location>
</feature>
<sequence>MRLFWLFTIIMIYIICGKCILDTYEKWMNGSIVSTIDPIPRGIWEIPFPAITFCSENQLRHSQYDYTNQYKNRTNNSFSDFMRQKMAVADIVCRSAGGSDDYVDPNLFSYMVKEVFPNISDTIVAAIRVPFLNKSLVNLFETTLTMTGVCFTFNLVPLRSLLSDDYVDVFQRLTHKEIVEVDGADVWNPDNGYPSRGTDKDLAENGLHPIRVFADGLAGTVAIVLQFDDRDYDEECNQGGRGFTTGHMSSVYLNAEVASIDKYITAWPPEKRGCVLSTEHKLYFFKIYTQKNCDNECSALTALKMCGCVAFHQPRNTSMPICGSRKWSCLLSSFKVSLAFMKEFDKLVTTCFCPPACSSVDYQFTYETHAHNVLDSHSMHRHLIKNVSATTSYSIINLAFKVRQVYNFRKAALMGVTEFIAAVGGIMGLFLGCSFLSFFELLYFLSLRIIVNVWNARKIHKNDESSQDDVKVNDSSVKNAW</sequence>
<evidence type="ECO:0000256" key="3">
    <source>
        <dbReference type="ARBA" id="ARBA00022448"/>
    </source>
</evidence>
<evidence type="ECO:0000256" key="8">
    <source>
        <dbReference type="ARBA" id="ARBA00023065"/>
    </source>
</evidence>
<feature type="chain" id="PRO_5019868810" evidence="14">
    <location>
        <begin position="18"/>
        <end position="481"/>
    </location>
</feature>
<feature type="transmembrane region" description="Helical" evidence="13">
    <location>
        <begin position="419"/>
        <end position="445"/>
    </location>
</feature>
<comment type="similarity">
    <text evidence="2 12">Belongs to the amiloride-sensitive sodium channel (TC 1.A.6) family.</text>
</comment>
<dbReference type="AlphaFoldDB" id="A0A482WGI4"/>
<keyword evidence="3 12" id="KW-0813">Transport</keyword>
<organism evidence="15 16">
    <name type="scientific">Laodelphax striatellus</name>
    <name type="common">Small brown planthopper</name>
    <name type="synonym">Delphax striatella</name>
    <dbReference type="NCBI Taxonomy" id="195883"/>
    <lineage>
        <taxon>Eukaryota</taxon>
        <taxon>Metazoa</taxon>
        <taxon>Ecdysozoa</taxon>
        <taxon>Arthropoda</taxon>
        <taxon>Hexapoda</taxon>
        <taxon>Insecta</taxon>
        <taxon>Pterygota</taxon>
        <taxon>Neoptera</taxon>
        <taxon>Paraneoptera</taxon>
        <taxon>Hemiptera</taxon>
        <taxon>Auchenorrhyncha</taxon>
        <taxon>Fulgoroidea</taxon>
        <taxon>Delphacidae</taxon>
        <taxon>Criomorphinae</taxon>
        <taxon>Laodelphax</taxon>
    </lineage>
</organism>